<dbReference type="InterPro" id="IPR006426">
    <property type="entry name" value="Asn_synth_AEB"/>
</dbReference>
<proteinExistence type="inferred from homology"/>
<dbReference type="GO" id="GO:0006529">
    <property type="term" value="P:asparagine biosynthetic process"/>
    <property type="evidence" value="ECO:0007669"/>
    <property type="project" value="UniProtKB-KW"/>
</dbReference>
<comment type="pathway">
    <text evidence="1">Amino-acid biosynthesis; L-asparagine biosynthesis; L-asparagine from L-aspartate (L-Gln route): step 1/1.</text>
</comment>
<keyword evidence="9" id="KW-0028">Amino-acid biosynthesis</keyword>
<feature type="active site" description="For GATase activity" evidence="9">
    <location>
        <position position="2"/>
    </location>
</feature>
<dbReference type="InterPro" id="IPR001962">
    <property type="entry name" value="Asn_synthase"/>
</dbReference>
<comment type="caution">
    <text evidence="13">The sequence shown here is derived from an EMBL/GenBank/DDBJ whole genome shotgun (WGS) entry which is preliminary data.</text>
</comment>
<feature type="binding site" evidence="10">
    <location>
        <position position="260"/>
    </location>
    <ligand>
        <name>ATP</name>
        <dbReference type="ChEBI" id="CHEBI:30616"/>
    </ligand>
</feature>
<evidence type="ECO:0000256" key="3">
    <source>
        <dbReference type="ARBA" id="ARBA00012737"/>
    </source>
</evidence>
<accession>A0A101SZ57</accession>
<keyword evidence="4 10" id="KW-0547">Nucleotide-binding</keyword>
<dbReference type="SUPFAM" id="SSF56235">
    <property type="entry name" value="N-terminal nucleophile aminohydrolases (Ntn hydrolases)"/>
    <property type="match status" value="1"/>
</dbReference>
<name>A0A101SZ57_9ACTN</name>
<dbReference type="Gene3D" id="3.60.20.10">
    <property type="entry name" value="Glutamine Phosphoribosylpyrophosphate, subunit 1, domain 1"/>
    <property type="match status" value="1"/>
</dbReference>
<protein>
    <recommendedName>
        <fullName evidence="3">asparagine synthase (glutamine-hydrolyzing)</fullName>
        <ecNumber evidence="3">6.3.5.4</ecNumber>
    </recommendedName>
</protein>
<dbReference type="GO" id="GO:0005524">
    <property type="term" value="F:ATP binding"/>
    <property type="evidence" value="ECO:0007669"/>
    <property type="project" value="UniProtKB-KW"/>
</dbReference>
<evidence type="ECO:0000256" key="9">
    <source>
        <dbReference type="PIRSR" id="PIRSR001589-1"/>
    </source>
</evidence>
<dbReference type="EC" id="6.3.5.4" evidence="3"/>
<comment type="similarity">
    <text evidence="2">Belongs to the asparagine synthetase family.</text>
</comment>
<dbReference type="PANTHER" id="PTHR43284:SF1">
    <property type="entry name" value="ASPARAGINE SYNTHETASE"/>
    <property type="match status" value="1"/>
</dbReference>
<evidence type="ECO:0000313" key="14">
    <source>
        <dbReference type="Proteomes" id="UP000052982"/>
    </source>
</evidence>
<dbReference type="Pfam" id="PF13537">
    <property type="entry name" value="GATase_7"/>
    <property type="match status" value="1"/>
</dbReference>
<dbReference type="InterPro" id="IPR029055">
    <property type="entry name" value="Ntn_hydrolases_N"/>
</dbReference>
<dbReference type="GO" id="GO:0004066">
    <property type="term" value="F:asparagine synthase (glutamine-hydrolyzing) activity"/>
    <property type="evidence" value="ECO:0007669"/>
    <property type="project" value="UniProtKB-EC"/>
</dbReference>
<dbReference type="GO" id="GO:0005829">
    <property type="term" value="C:cytosol"/>
    <property type="evidence" value="ECO:0007669"/>
    <property type="project" value="TreeGrafter"/>
</dbReference>
<dbReference type="CDD" id="cd00712">
    <property type="entry name" value="AsnB"/>
    <property type="match status" value="1"/>
</dbReference>
<evidence type="ECO:0000256" key="11">
    <source>
        <dbReference type="PIRSR" id="PIRSR001589-3"/>
    </source>
</evidence>
<evidence type="ECO:0000256" key="4">
    <source>
        <dbReference type="ARBA" id="ARBA00022741"/>
    </source>
</evidence>
<keyword evidence="7 9" id="KW-0315">Glutamine amidotransferase</keyword>
<evidence type="ECO:0000256" key="1">
    <source>
        <dbReference type="ARBA" id="ARBA00005187"/>
    </source>
</evidence>
<keyword evidence="5 10" id="KW-0067">ATP-binding</keyword>
<evidence type="ECO:0000256" key="10">
    <source>
        <dbReference type="PIRSR" id="PIRSR001589-2"/>
    </source>
</evidence>
<dbReference type="RefSeq" id="WP_055637691.1">
    <property type="nucleotide sequence ID" value="NZ_KQ948768.1"/>
</dbReference>
<dbReference type="STRING" id="1943.AQJ64_18390"/>
<dbReference type="SUPFAM" id="SSF52402">
    <property type="entry name" value="Adenine nucleotide alpha hydrolases-like"/>
    <property type="match status" value="1"/>
</dbReference>
<feature type="domain" description="Glutamine amidotransferase type-2" evidence="12">
    <location>
        <begin position="2"/>
        <end position="213"/>
    </location>
</feature>
<evidence type="ECO:0000256" key="8">
    <source>
        <dbReference type="ARBA" id="ARBA00048741"/>
    </source>
</evidence>
<evidence type="ECO:0000259" key="12">
    <source>
        <dbReference type="PROSITE" id="PS51278"/>
    </source>
</evidence>
<feature type="site" description="Important for beta-aspartyl-AMP intermediate formation" evidence="11">
    <location>
        <position position="383"/>
    </location>
</feature>
<evidence type="ECO:0000256" key="5">
    <source>
        <dbReference type="ARBA" id="ARBA00022840"/>
    </source>
</evidence>
<dbReference type="EMBL" id="LMWW01000028">
    <property type="protein sequence ID" value="KUN82835.1"/>
    <property type="molecule type" value="Genomic_DNA"/>
</dbReference>
<dbReference type="Gene3D" id="3.40.50.620">
    <property type="entry name" value="HUPs"/>
    <property type="match status" value="1"/>
</dbReference>
<evidence type="ECO:0000256" key="2">
    <source>
        <dbReference type="ARBA" id="ARBA00005752"/>
    </source>
</evidence>
<dbReference type="InterPro" id="IPR014729">
    <property type="entry name" value="Rossmann-like_a/b/a_fold"/>
</dbReference>
<dbReference type="CDD" id="cd01991">
    <property type="entry name" value="Asn_synthase_B_C"/>
    <property type="match status" value="1"/>
</dbReference>
<gene>
    <name evidence="13" type="ORF">AQJ64_18390</name>
</gene>
<dbReference type="InterPro" id="IPR017932">
    <property type="entry name" value="GATase_2_dom"/>
</dbReference>
<dbReference type="InterPro" id="IPR033738">
    <property type="entry name" value="AsnB_N"/>
</dbReference>
<sequence>MCGLAGWLSYERDLSTQTSIAEEMNTTLECRGPDSHGVWTSPRALLAHRRLAVIDLEGGRQPMAAPAPDAPVITYTGETYNYRELRDELRSLGHEFRTESDTEVVLHAYLEWGAGFAERLTGIYAMAVWDPRTEELLLVRDRMGVKPLYYWPTPDGVLFGSEPKAILAHPDTEAVVDAEGLREIFGIVKTPGHAVFRGMYEVKPGTLLRFSRSGQEETRYWRLTARPHTDDLDTTIGRVRSLLEDIVAEQLVADVTVGTLLSGGLDSSAVTALAARATAEGADDGGSPRVLAFSVDFKGHGERFRSNVQWTDPDTPFAIEVARHVGAEHVVVELDNADVLDQDVRDRVLRAQDLPVSTGDMEYSLLVLCRALKERMTVALSGEAADELFGGYTWFHDPQAVEAETFPWHHPFEKAGGIGALRTIGLWGRLGLTEYVKRRYAEALEEVPRLAGDDRREERMRELTYLNLTRWENFLLDRKDRISMATALEVRVPFTDHRLVEYVYNAPWAMKSFDGREKSLLRAAMRGVLPDSVLDRKKNPYPSTQDAAYEEAVRERVRAAVAEDDAPVLKLASREEIGRLLDAPEGTYSMGGPWSARAVLERLVEFNNWVRLHDVRVDL</sequence>
<comment type="catalytic activity">
    <reaction evidence="8">
        <text>L-aspartate + L-glutamine + ATP + H2O = L-asparagine + L-glutamate + AMP + diphosphate + H(+)</text>
        <dbReference type="Rhea" id="RHEA:12228"/>
        <dbReference type="ChEBI" id="CHEBI:15377"/>
        <dbReference type="ChEBI" id="CHEBI:15378"/>
        <dbReference type="ChEBI" id="CHEBI:29985"/>
        <dbReference type="ChEBI" id="CHEBI:29991"/>
        <dbReference type="ChEBI" id="CHEBI:30616"/>
        <dbReference type="ChEBI" id="CHEBI:33019"/>
        <dbReference type="ChEBI" id="CHEBI:58048"/>
        <dbReference type="ChEBI" id="CHEBI:58359"/>
        <dbReference type="ChEBI" id="CHEBI:456215"/>
        <dbReference type="EC" id="6.3.5.4"/>
    </reaction>
</comment>
<evidence type="ECO:0000256" key="6">
    <source>
        <dbReference type="ARBA" id="ARBA00022888"/>
    </source>
</evidence>
<evidence type="ECO:0000313" key="13">
    <source>
        <dbReference type="EMBL" id="KUN82835.1"/>
    </source>
</evidence>
<dbReference type="InterPro" id="IPR051786">
    <property type="entry name" value="ASN_synthetase/amidase"/>
</dbReference>
<dbReference type="AlphaFoldDB" id="A0A101SZ57"/>
<keyword evidence="6 9" id="KW-0061">Asparagine biosynthesis</keyword>
<keyword evidence="14" id="KW-1185">Reference proteome</keyword>
<organism evidence="13 14">
    <name type="scientific">Streptomyces griseoruber</name>
    <dbReference type="NCBI Taxonomy" id="1943"/>
    <lineage>
        <taxon>Bacteria</taxon>
        <taxon>Bacillati</taxon>
        <taxon>Actinomycetota</taxon>
        <taxon>Actinomycetes</taxon>
        <taxon>Kitasatosporales</taxon>
        <taxon>Streptomycetaceae</taxon>
        <taxon>Streptomyces</taxon>
    </lineage>
</organism>
<dbReference type="Proteomes" id="UP000052982">
    <property type="component" value="Unassembled WGS sequence"/>
</dbReference>
<dbReference type="OrthoDB" id="9763290at2"/>
<feature type="binding site" evidence="10">
    <location>
        <begin position="381"/>
        <end position="382"/>
    </location>
    <ligand>
        <name>ATP</name>
        <dbReference type="ChEBI" id="CHEBI:30616"/>
    </ligand>
</feature>
<feature type="binding site" evidence="10">
    <location>
        <position position="101"/>
    </location>
    <ligand>
        <name>L-glutamine</name>
        <dbReference type="ChEBI" id="CHEBI:58359"/>
    </ligand>
</feature>
<reference evidence="13 14" key="1">
    <citation type="submission" date="2015-10" db="EMBL/GenBank/DDBJ databases">
        <title>Draft genome sequence of Streptomyces griseoruber DSM 40281, type strain for the species Streptomyces griseoruber.</title>
        <authorList>
            <person name="Ruckert C."/>
            <person name="Winkler A."/>
            <person name="Kalinowski J."/>
            <person name="Kampfer P."/>
            <person name="Glaeser S."/>
        </authorList>
    </citation>
    <scope>NUCLEOTIDE SEQUENCE [LARGE SCALE GENOMIC DNA]</scope>
    <source>
        <strain evidence="13 14">DSM 40281</strain>
    </source>
</reference>
<dbReference type="PANTHER" id="PTHR43284">
    <property type="entry name" value="ASPARAGINE SYNTHETASE (GLUTAMINE-HYDROLYZING)"/>
    <property type="match status" value="1"/>
</dbReference>
<feature type="binding site" evidence="10">
    <location>
        <position position="295"/>
    </location>
    <ligand>
        <name>ATP</name>
        <dbReference type="ChEBI" id="CHEBI:30616"/>
    </ligand>
</feature>
<dbReference type="PROSITE" id="PS51278">
    <property type="entry name" value="GATASE_TYPE_2"/>
    <property type="match status" value="1"/>
</dbReference>
<dbReference type="PIRSF" id="PIRSF001589">
    <property type="entry name" value="Asn_synthetase_glu-h"/>
    <property type="match status" value="1"/>
</dbReference>
<dbReference type="NCBIfam" id="TIGR01536">
    <property type="entry name" value="asn_synth_AEB"/>
    <property type="match status" value="1"/>
</dbReference>
<dbReference type="Pfam" id="PF00733">
    <property type="entry name" value="Asn_synthase"/>
    <property type="match status" value="1"/>
</dbReference>
<evidence type="ECO:0000256" key="7">
    <source>
        <dbReference type="ARBA" id="ARBA00022962"/>
    </source>
</evidence>